<organism evidence="1 2">
    <name type="scientific">Arthrobacter phage SilentRX</name>
    <dbReference type="NCBI Taxonomy" id="2836091"/>
    <lineage>
        <taxon>Viruses</taxon>
        <taxon>Duplodnaviria</taxon>
        <taxon>Heunggongvirae</taxon>
        <taxon>Uroviricota</taxon>
        <taxon>Caudoviricetes</taxon>
        <taxon>Silentrexvirus</taxon>
        <taxon>Silentrexvirus silentrx</taxon>
    </lineage>
</organism>
<gene>
    <name evidence="1" type="primary">87</name>
    <name evidence="1" type="ORF">SEA_SILENTRX_87</name>
</gene>
<dbReference type="Proteomes" id="UP000693725">
    <property type="component" value="Segment"/>
</dbReference>
<dbReference type="EMBL" id="MW862992">
    <property type="protein sequence ID" value="QWY82827.1"/>
    <property type="molecule type" value="Genomic_DNA"/>
</dbReference>
<accession>A0A8F3E7Z4</accession>
<name>A0A8F3E7Z4_9CAUD</name>
<evidence type="ECO:0000313" key="2">
    <source>
        <dbReference type="Proteomes" id="UP000693725"/>
    </source>
</evidence>
<sequence length="93" mass="9852">MAIEETPSGALVITGEDIPTYALLTLASALALKINHNMELTRISALQGAKNLGIIPKGKRGNAKQALQLTVQKLRDTVPGYEPSESVAKALVK</sequence>
<dbReference type="KEGG" id="vg:77932345"/>
<dbReference type="RefSeq" id="YP_010656468.1">
    <property type="nucleotide sequence ID" value="NC_070838.1"/>
</dbReference>
<proteinExistence type="predicted"/>
<evidence type="ECO:0000313" key="1">
    <source>
        <dbReference type="EMBL" id="QWY82827.1"/>
    </source>
</evidence>
<protein>
    <submittedName>
        <fullName evidence="1">Uncharacterized protein</fullName>
    </submittedName>
</protein>
<reference evidence="1" key="1">
    <citation type="submission" date="2021-04" db="EMBL/GenBank/DDBJ databases">
        <authorList>
            <person name="Edwards E.G."/>
            <person name="Siddiqui F.A."/>
            <person name="Anastasi R.E."/>
            <person name="Conroy D.J."/>
            <person name="Gerton T.J."/>
            <person name="Laizure I.E."/>
            <person name="Reynolds J.D."/>
            <person name="Ulker M."/>
            <person name="Ouellette S.K."/>
            <person name="Duggan K.O."/>
            <person name="Johnson K.C."/>
            <person name="MacLea K.S."/>
            <person name="Garlena R.A."/>
            <person name="Russell D.A."/>
            <person name="Jacobs-Sera D."/>
            <person name="Hatfull G.F."/>
        </authorList>
    </citation>
    <scope>NUCLEOTIDE SEQUENCE</scope>
</reference>
<dbReference type="GeneID" id="77932345"/>
<keyword evidence="2" id="KW-1185">Reference proteome</keyword>